<keyword evidence="2" id="KW-1185">Reference proteome</keyword>
<proteinExistence type="predicted"/>
<accession>A0ABU0I4R5</accession>
<dbReference type="Proteomes" id="UP001231124">
    <property type="component" value="Unassembled WGS sequence"/>
</dbReference>
<dbReference type="RefSeq" id="WP_238205340.1">
    <property type="nucleotide sequence ID" value="NZ_BPQE01000021.1"/>
</dbReference>
<comment type="caution">
    <text evidence="1">The sequence shown here is derived from an EMBL/GenBank/DDBJ whole genome shotgun (WGS) entry which is preliminary data.</text>
</comment>
<gene>
    <name evidence="1" type="ORF">QO012_004121</name>
</gene>
<sequence>MTMGTELALLGVEAQMVIGQRMAMFMLGGPKARREARLMVTEKVKAAGEAAATLATGGTPEKVVRDYRRKVRANHRRLGKG</sequence>
<reference evidence="1 2" key="1">
    <citation type="submission" date="2023-07" db="EMBL/GenBank/DDBJ databases">
        <title>Genomic Encyclopedia of Type Strains, Phase IV (KMG-IV): sequencing the most valuable type-strain genomes for metagenomic binning, comparative biology and taxonomic classification.</title>
        <authorList>
            <person name="Goeker M."/>
        </authorList>
    </citation>
    <scope>NUCLEOTIDE SEQUENCE [LARGE SCALE GENOMIC DNA]</scope>
    <source>
        <strain evidence="1 2">DSM 19013</strain>
    </source>
</reference>
<evidence type="ECO:0000313" key="1">
    <source>
        <dbReference type="EMBL" id="MDQ0449599.1"/>
    </source>
</evidence>
<protein>
    <recommendedName>
        <fullName evidence="3">Antifreeze protein</fullName>
    </recommendedName>
</protein>
<evidence type="ECO:0000313" key="2">
    <source>
        <dbReference type="Proteomes" id="UP001231124"/>
    </source>
</evidence>
<evidence type="ECO:0008006" key="3">
    <source>
        <dbReference type="Google" id="ProtNLM"/>
    </source>
</evidence>
<dbReference type="EMBL" id="JAUSVP010000016">
    <property type="protein sequence ID" value="MDQ0449599.1"/>
    <property type="molecule type" value="Genomic_DNA"/>
</dbReference>
<name>A0ABU0I4R5_9HYPH</name>
<organism evidence="1 2">
    <name type="scientific">Methylobacterium aerolatum</name>
    <dbReference type="NCBI Taxonomy" id="418708"/>
    <lineage>
        <taxon>Bacteria</taxon>
        <taxon>Pseudomonadati</taxon>
        <taxon>Pseudomonadota</taxon>
        <taxon>Alphaproteobacteria</taxon>
        <taxon>Hyphomicrobiales</taxon>
        <taxon>Methylobacteriaceae</taxon>
        <taxon>Methylobacterium</taxon>
    </lineage>
</organism>